<feature type="transmembrane region" description="Helical" evidence="1">
    <location>
        <begin position="48"/>
        <end position="68"/>
    </location>
</feature>
<name>A0A2P6TRY9_CHLSO</name>
<proteinExistence type="predicted"/>
<keyword evidence="1" id="KW-0812">Transmembrane</keyword>
<keyword evidence="1" id="KW-1133">Transmembrane helix</keyword>
<evidence type="ECO:0000256" key="1">
    <source>
        <dbReference type="SAM" id="Phobius"/>
    </source>
</evidence>
<keyword evidence="3" id="KW-1185">Reference proteome</keyword>
<feature type="transmembrane region" description="Helical" evidence="1">
    <location>
        <begin position="21"/>
        <end position="42"/>
    </location>
</feature>
<reference evidence="2 3" key="1">
    <citation type="journal article" date="2018" name="Plant J.">
        <title>Genome sequences of Chlorella sorokiniana UTEX 1602 and Micractinium conductrix SAG 241.80: implications to maltose excretion by a green alga.</title>
        <authorList>
            <person name="Arriola M.B."/>
            <person name="Velmurugan N."/>
            <person name="Zhang Y."/>
            <person name="Plunkett M.H."/>
            <person name="Hondzo H."/>
            <person name="Barney B.M."/>
        </authorList>
    </citation>
    <scope>NUCLEOTIDE SEQUENCE [LARGE SCALE GENOMIC DNA]</scope>
    <source>
        <strain evidence="3">UTEX 1602</strain>
    </source>
</reference>
<comment type="caution">
    <text evidence="2">The sequence shown here is derived from an EMBL/GenBank/DDBJ whole genome shotgun (WGS) entry which is preliminary data.</text>
</comment>
<dbReference type="GO" id="GO:0016787">
    <property type="term" value="F:hydrolase activity"/>
    <property type="evidence" value="ECO:0007669"/>
    <property type="project" value="UniProtKB-KW"/>
</dbReference>
<keyword evidence="2" id="KW-0378">Hydrolase</keyword>
<gene>
    <name evidence="2" type="ORF">C2E21_4708</name>
</gene>
<dbReference type="OrthoDB" id="10351311at2759"/>
<dbReference type="AlphaFoldDB" id="A0A2P6TRY9"/>
<accession>A0A2P6TRY9</accession>
<feature type="transmembrane region" description="Helical" evidence="1">
    <location>
        <begin position="80"/>
        <end position="101"/>
    </location>
</feature>
<evidence type="ECO:0000313" key="3">
    <source>
        <dbReference type="Proteomes" id="UP000239899"/>
    </source>
</evidence>
<evidence type="ECO:0000313" key="2">
    <source>
        <dbReference type="EMBL" id="PRW56828.1"/>
    </source>
</evidence>
<dbReference type="EMBL" id="LHPG02000008">
    <property type="protein sequence ID" value="PRW56828.1"/>
    <property type="molecule type" value="Genomic_DNA"/>
</dbReference>
<feature type="transmembrane region" description="Helical" evidence="1">
    <location>
        <begin position="121"/>
        <end position="141"/>
    </location>
</feature>
<protein>
    <submittedName>
        <fullName evidence="2">NUDIX hydrolase</fullName>
    </submittedName>
</protein>
<dbReference type="Proteomes" id="UP000239899">
    <property type="component" value="Unassembled WGS sequence"/>
</dbReference>
<sequence length="153" mass="16077">MPPGRPVADFSVKSAPPTIRLLVRGTMFGALACFFLLPWAAMALSSSWAAGLTYFLPSMALTVANIVVEQRTWRAGKLLAVYALTPANNLIRLVVSAAGLWDMSLLTAVRGAAVHWSLPVMAGAQAAFSAAVMLSVVPAVVSQLPVRSAEAEP</sequence>
<organism evidence="2 3">
    <name type="scientific">Chlorella sorokiniana</name>
    <name type="common">Freshwater green alga</name>
    <dbReference type="NCBI Taxonomy" id="3076"/>
    <lineage>
        <taxon>Eukaryota</taxon>
        <taxon>Viridiplantae</taxon>
        <taxon>Chlorophyta</taxon>
        <taxon>core chlorophytes</taxon>
        <taxon>Trebouxiophyceae</taxon>
        <taxon>Chlorellales</taxon>
        <taxon>Chlorellaceae</taxon>
        <taxon>Chlorella clade</taxon>
        <taxon>Chlorella</taxon>
    </lineage>
</organism>
<keyword evidence="1" id="KW-0472">Membrane</keyword>